<sequence length="248" mass="26877">MRHGVSVSCLPPFTLPAMSSLPQDPYPDPYHAASRHLAAIDADWAQLVATVGHCRLQPKPAREPYEALLRAVAYQQLHVRAGDAMLARLLACQPQQAFPTPAQLLALDAGQLRGCGFSGRKAATIHAIAAATLDGRVPSRQEAAQLSDDALIERLVTLPGIGRWTVEMLLLYTLARPDILPVDDFGVREGYRFLKALPALPGRRELLAATAACSPYRSVATWYLWQVPSLADYQPRPGKRRAAAAGTG</sequence>
<comment type="catalytic activity">
    <reaction evidence="1">
        <text>Hydrolysis of alkylated DNA, releasing 3-methyladenine, 3-methylguanine, 7-methylguanine and 7-methyladenine.</text>
        <dbReference type="EC" id="3.2.2.21"/>
    </reaction>
</comment>
<dbReference type="EMBL" id="JAQQLE010000004">
    <property type="protein sequence ID" value="MDC7713821.1"/>
    <property type="molecule type" value="Genomic_DNA"/>
</dbReference>
<evidence type="ECO:0000256" key="4">
    <source>
        <dbReference type="ARBA" id="ARBA00023204"/>
    </source>
</evidence>
<dbReference type="RefSeq" id="WP_272771492.1">
    <property type="nucleotide sequence ID" value="NZ_JAQQLE010000004.1"/>
</dbReference>
<evidence type="ECO:0000313" key="6">
    <source>
        <dbReference type="EMBL" id="MDC7713821.1"/>
    </source>
</evidence>
<accession>A0ABT5IMN2</accession>
<reference evidence="6 7" key="1">
    <citation type="submission" date="2023-01" db="EMBL/GenBank/DDBJ databases">
        <title>Novel species of the genus Vogesella isolated from rivers.</title>
        <authorList>
            <person name="Lu H."/>
        </authorList>
    </citation>
    <scope>NUCLEOTIDE SEQUENCE [LARGE SCALE GENOMIC DNA]</scope>
    <source>
        <strain evidence="6 7">LYT5W</strain>
    </source>
</reference>
<keyword evidence="7" id="KW-1185">Reference proteome</keyword>
<dbReference type="CDD" id="cd00056">
    <property type="entry name" value="ENDO3c"/>
    <property type="match status" value="1"/>
</dbReference>
<dbReference type="InterPro" id="IPR051912">
    <property type="entry name" value="Alkylbase_DNA_Glycosylase/TA"/>
</dbReference>
<evidence type="ECO:0000256" key="2">
    <source>
        <dbReference type="ARBA" id="ARBA00012000"/>
    </source>
</evidence>
<evidence type="ECO:0000256" key="3">
    <source>
        <dbReference type="ARBA" id="ARBA00022763"/>
    </source>
</evidence>
<keyword evidence="4" id="KW-0234">DNA repair</keyword>
<proteinExistence type="predicted"/>
<evidence type="ECO:0000313" key="7">
    <source>
        <dbReference type="Proteomes" id="UP001222030"/>
    </source>
</evidence>
<dbReference type="PANTHER" id="PTHR43003">
    <property type="entry name" value="DNA-3-METHYLADENINE GLYCOSYLASE"/>
    <property type="match status" value="1"/>
</dbReference>
<protein>
    <recommendedName>
        <fullName evidence="2">DNA-3-methyladenine glycosylase II</fullName>
        <ecNumber evidence="2">3.2.2.21</ecNumber>
    </recommendedName>
</protein>
<dbReference type="InterPro" id="IPR011257">
    <property type="entry name" value="DNA_glycosylase"/>
</dbReference>
<keyword evidence="3" id="KW-0227">DNA damage</keyword>
<dbReference type="Gene3D" id="1.10.1670.40">
    <property type="match status" value="1"/>
</dbReference>
<dbReference type="Proteomes" id="UP001222030">
    <property type="component" value="Unassembled WGS sequence"/>
</dbReference>
<dbReference type="SMART" id="SM00478">
    <property type="entry name" value="ENDO3c"/>
    <property type="match status" value="1"/>
</dbReference>
<dbReference type="Pfam" id="PF00730">
    <property type="entry name" value="HhH-GPD"/>
    <property type="match status" value="1"/>
</dbReference>
<dbReference type="Gene3D" id="1.10.340.30">
    <property type="entry name" value="Hypothetical protein, domain 2"/>
    <property type="match status" value="1"/>
</dbReference>
<dbReference type="EC" id="3.2.2.21" evidence="2"/>
<dbReference type="InterPro" id="IPR003265">
    <property type="entry name" value="HhH-GPD_domain"/>
</dbReference>
<feature type="domain" description="HhH-GPD" evidence="5">
    <location>
        <begin position="73"/>
        <end position="229"/>
    </location>
</feature>
<dbReference type="SUPFAM" id="SSF48150">
    <property type="entry name" value="DNA-glycosylase"/>
    <property type="match status" value="1"/>
</dbReference>
<dbReference type="PANTHER" id="PTHR43003:SF5">
    <property type="entry name" value="DNA-3-METHYLADENINE GLYCOSYLASE"/>
    <property type="match status" value="1"/>
</dbReference>
<organism evidence="6 7">
    <name type="scientific">Vogesella margarita</name>
    <dbReference type="NCBI Taxonomy" id="2984199"/>
    <lineage>
        <taxon>Bacteria</taxon>
        <taxon>Pseudomonadati</taxon>
        <taxon>Pseudomonadota</taxon>
        <taxon>Betaproteobacteria</taxon>
        <taxon>Neisseriales</taxon>
        <taxon>Chromobacteriaceae</taxon>
        <taxon>Vogesella</taxon>
    </lineage>
</organism>
<evidence type="ECO:0000259" key="5">
    <source>
        <dbReference type="SMART" id="SM00478"/>
    </source>
</evidence>
<gene>
    <name evidence="6" type="ORF">PQU96_06660</name>
</gene>
<name>A0ABT5IMN2_9NEIS</name>
<evidence type="ECO:0000256" key="1">
    <source>
        <dbReference type="ARBA" id="ARBA00000086"/>
    </source>
</evidence>
<comment type="caution">
    <text evidence="6">The sequence shown here is derived from an EMBL/GenBank/DDBJ whole genome shotgun (WGS) entry which is preliminary data.</text>
</comment>